<dbReference type="AlphaFoldDB" id="A0A2A6CKA1"/>
<name>A0A2A6CKA1_PRIPA</name>
<accession>A0A8R1YKN8</accession>
<proteinExistence type="predicted"/>
<dbReference type="Gene3D" id="1.20.1070.10">
    <property type="entry name" value="Rhodopsin 7-helix transmembrane proteins"/>
    <property type="match status" value="1"/>
</dbReference>
<gene>
    <name evidence="1" type="primary">WBGene00203382</name>
</gene>
<dbReference type="Proteomes" id="UP000005239">
    <property type="component" value="Unassembled WGS sequence"/>
</dbReference>
<dbReference type="Pfam" id="PF10323">
    <property type="entry name" value="7TM_GPCR_Srv"/>
    <property type="match status" value="1"/>
</dbReference>
<evidence type="ECO:0000313" key="1">
    <source>
        <dbReference type="EnsemblMetazoa" id="PPA30514.1"/>
    </source>
</evidence>
<evidence type="ECO:0000313" key="2">
    <source>
        <dbReference type="Proteomes" id="UP000005239"/>
    </source>
</evidence>
<dbReference type="InterPro" id="IPR019426">
    <property type="entry name" value="7TM_GPCR_serpentine_rcpt_Srv"/>
</dbReference>
<sequence>MAPTYLYPAWISSTLNVFQLTINLISLPLVVILLYVLVRNRTHTGSFFSIYKIGLTYDLISLIVVPIIGSLATRGHLLPESFMETQLYLIIYHFFNYAIHFCQSITNTLICINRATAILVPQSYDKLWNTRFLLPCCFIGQFGAGCLAGASSLRFEMYLLKYDSDGRFPMVVGSPELQRFFTQIFVSSVVLCSSLIVLYAVVVWKFRSTLKSMKSISEAADWRKARSLLWIAVVVVAWEATVCIFYWNLFVGELDFDRDFRMQYVVYYCLVTFYSGVPTYLLLIFYKPIRLHAVEAVFNIFETRRKSSTTSVGSDAKVSAAGQGAFTTNR</sequence>
<reference evidence="1" key="2">
    <citation type="submission" date="2022-06" db="UniProtKB">
        <authorList>
            <consortium name="EnsemblMetazoa"/>
        </authorList>
    </citation>
    <scope>IDENTIFICATION</scope>
    <source>
        <strain evidence="1">PS312</strain>
    </source>
</reference>
<dbReference type="SUPFAM" id="SSF81321">
    <property type="entry name" value="Family A G protein-coupled receptor-like"/>
    <property type="match status" value="1"/>
</dbReference>
<protein>
    <submittedName>
        <fullName evidence="1">G protein-coupled receptor</fullName>
    </submittedName>
</protein>
<organism evidence="1 2">
    <name type="scientific">Pristionchus pacificus</name>
    <name type="common">Parasitic nematode worm</name>
    <dbReference type="NCBI Taxonomy" id="54126"/>
    <lineage>
        <taxon>Eukaryota</taxon>
        <taxon>Metazoa</taxon>
        <taxon>Ecdysozoa</taxon>
        <taxon>Nematoda</taxon>
        <taxon>Chromadorea</taxon>
        <taxon>Rhabditida</taxon>
        <taxon>Rhabditina</taxon>
        <taxon>Diplogasteromorpha</taxon>
        <taxon>Diplogasteroidea</taxon>
        <taxon>Neodiplogasteridae</taxon>
        <taxon>Pristionchus</taxon>
    </lineage>
</organism>
<accession>A0A2A6CKA1</accession>
<dbReference type="PANTHER" id="PTHR31748">
    <property type="entry name" value="SERPENTINE RECEPTOR, CLASS V"/>
    <property type="match status" value="1"/>
</dbReference>
<dbReference type="PANTHER" id="PTHR31748:SF1">
    <property type="entry name" value="SERPENTINE RECEPTOR, CLASS V"/>
    <property type="match status" value="1"/>
</dbReference>
<reference evidence="2" key="1">
    <citation type="journal article" date="2008" name="Nat. Genet.">
        <title>The Pristionchus pacificus genome provides a unique perspective on nematode lifestyle and parasitism.</title>
        <authorList>
            <person name="Dieterich C."/>
            <person name="Clifton S.W."/>
            <person name="Schuster L.N."/>
            <person name="Chinwalla A."/>
            <person name="Delehaunty K."/>
            <person name="Dinkelacker I."/>
            <person name="Fulton L."/>
            <person name="Fulton R."/>
            <person name="Godfrey J."/>
            <person name="Minx P."/>
            <person name="Mitreva M."/>
            <person name="Roeseler W."/>
            <person name="Tian H."/>
            <person name="Witte H."/>
            <person name="Yang S.P."/>
            <person name="Wilson R.K."/>
            <person name="Sommer R.J."/>
        </authorList>
    </citation>
    <scope>NUCLEOTIDE SEQUENCE [LARGE SCALE GENOMIC DNA]</scope>
    <source>
        <strain evidence="2">PS312</strain>
    </source>
</reference>
<keyword evidence="2" id="KW-1185">Reference proteome</keyword>
<dbReference type="EnsemblMetazoa" id="PPA30514.1">
    <property type="protein sequence ID" value="PPA30514.1"/>
    <property type="gene ID" value="WBGene00203382"/>
</dbReference>